<dbReference type="Proteomes" id="UP000582231">
    <property type="component" value="Unassembled WGS sequence"/>
</dbReference>
<comment type="caution">
    <text evidence="3">The sequence shown here is derived from an EMBL/GenBank/DDBJ whole genome shotgun (WGS) entry which is preliminary data.</text>
</comment>
<dbReference type="Pfam" id="PF13556">
    <property type="entry name" value="HTH_30"/>
    <property type="match status" value="1"/>
</dbReference>
<reference evidence="3 4" key="1">
    <citation type="submission" date="2020-07" db="EMBL/GenBank/DDBJ databases">
        <title>Sequencing the genomes of 1000 actinobacteria strains.</title>
        <authorList>
            <person name="Klenk H.-P."/>
        </authorList>
    </citation>
    <scope>NUCLEOTIDE SEQUENCE [LARGE SCALE GENOMIC DNA]</scope>
    <source>
        <strain evidence="3 4">DSM 19082</strain>
    </source>
</reference>
<protein>
    <recommendedName>
        <fullName evidence="5">PucR family transcriptional regulator</fullName>
    </recommendedName>
</protein>
<proteinExistence type="predicted"/>
<dbReference type="EMBL" id="JACCBF010000001">
    <property type="protein sequence ID" value="NYD32034.1"/>
    <property type="molecule type" value="Genomic_DNA"/>
</dbReference>
<dbReference type="Gene3D" id="1.10.10.2840">
    <property type="entry name" value="PucR C-terminal helix-turn-helix domain"/>
    <property type="match status" value="1"/>
</dbReference>
<dbReference type="InterPro" id="IPR051448">
    <property type="entry name" value="CdaR-like_regulators"/>
</dbReference>
<sequence>MSEPIRLQGVVLHEELTRRRAELVAAVVASVGELVPAYGVLPREQLVDEFAGVVDVAVRLFAQVVRTGEVPADGELQVLGEAAGRRAEEGIALSDLLATYHLSVSLIMDRLTDGARPEDAADLVRIQRLLLAFLARVMSVAATGYLAASQESLRESHDARKALLDALLEGQDAAGVAARAGLELPASYVVLALAVAPHPDEAQPGVDPGVAARRKLRRFRHQLDLSAPQALASLSSAGGVVLLPGRDPDVRGLVAELSRAAGVPVLAASDVTAPDGVAAAVALVREVLDIARRSGRADGVVTLDDVLLRYQLSRPSAATARLVERLAPLREHPEVLRTLRHYVLDDELHRRRTARRLGVHPNTVDYRLKRVQALTGLDTSRPGDVQELMAALLQLDE</sequence>
<name>A0A852RVY7_9ACTN</name>
<evidence type="ECO:0000313" key="3">
    <source>
        <dbReference type="EMBL" id="NYD32034.1"/>
    </source>
</evidence>
<dbReference type="AlphaFoldDB" id="A0A852RVY7"/>
<feature type="domain" description="PucR C-terminal helix-turn-helix" evidence="1">
    <location>
        <begin position="336"/>
        <end position="392"/>
    </location>
</feature>
<evidence type="ECO:0000313" key="4">
    <source>
        <dbReference type="Proteomes" id="UP000582231"/>
    </source>
</evidence>
<dbReference type="Pfam" id="PF14361">
    <property type="entry name" value="RsbRD_N"/>
    <property type="match status" value="1"/>
</dbReference>
<feature type="domain" description="RsbT co-antagonist protein RsbRD N-terminal" evidence="2">
    <location>
        <begin position="22"/>
        <end position="160"/>
    </location>
</feature>
<dbReference type="RefSeq" id="WP_179728263.1">
    <property type="nucleotide sequence ID" value="NZ_BAABEF010000001.1"/>
</dbReference>
<keyword evidence="4" id="KW-1185">Reference proteome</keyword>
<accession>A0A852RVY7</accession>
<evidence type="ECO:0008006" key="5">
    <source>
        <dbReference type="Google" id="ProtNLM"/>
    </source>
</evidence>
<dbReference type="InterPro" id="IPR042070">
    <property type="entry name" value="PucR_C-HTH_sf"/>
</dbReference>
<dbReference type="InterPro" id="IPR025736">
    <property type="entry name" value="PucR_C-HTH_dom"/>
</dbReference>
<gene>
    <name evidence="3" type="ORF">BJ958_003580</name>
</gene>
<dbReference type="PANTHER" id="PTHR33744">
    <property type="entry name" value="CARBOHYDRATE DIACID REGULATOR"/>
    <property type="match status" value="1"/>
</dbReference>
<organism evidence="3 4">
    <name type="scientific">Nocardioides kongjuensis</name>
    <dbReference type="NCBI Taxonomy" id="349522"/>
    <lineage>
        <taxon>Bacteria</taxon>
        <taxon>Bacillati</taxon>
        <taxon>Actinomycetota</taxon>
        <taxon>Actinomycetes</taxon>
        <taxon>Propionibacteriales</taxon>
        <taxon>Nocardioidaceae</taxon>
        <taxon>Nocardioides</taxon>
    </lineage>
</organism>
<dbReference type="InterPro" id="IPR025751">
    <property type="entry name" value="RsbRD_N_dom"/>
</dbReference>
<dbReference type="PANTHER" id="PTHR33744:SF7">
    <property type="entry name" value="PUCR FAMILY TRANSCRIPTIONAL REGULATOR"/>
    <property type="match status" value="1"/>
</dbReference>
<evidence type="ECO:0000259" key="2">
    <source>
        <dbReference type="Pfam" id="PF14361"/>
    </source>
</evidence>
<evidence type="ECO:0000259" key="1">
    <source>
        <dbReference type="Pfam" id="PF13556"/>
    </source>
</evidence>